<keyword evidence="3" id="KW-1185">Reference proteome</keyword>
<proteinExistence type="predicted"/>
<accession>A0A9P8QEM9</accession>
<feature type="transmembrane region" description="Helical" evidence="1">
    <location>
        <begin position="145"/>
        <end position="168"/>
    </location>
</feature>
<feature type="transmembrane region" description="Helical" evidence="1">
    <location>
        <begin position="95"/>
        <end position="118"/>
    </location>
</feature>
<name>A0A9P8QEM9_9HYPO</name>
<evidence type="ECO:0000256" key="1">
    <source>
        <dbReference type="SAM" id="Phobius"/>
    </source>
</evidence>
<dbReference type="AlphaFoldDB" id="A0A9P8QEM9"/>
<dbReference type="Proteomes" id="UP000827724">
    <property type="component" value="Unassembled WGS sequence"/>
</dbReference>
<feature type="transmembrane region" description="Helical" evidence="1">
    <location>
        <begin position="204"/>
        <end position="228"/>
    </location>
</feature>
<comment type="caution">
    <text evidence="2">The sequence shown here is derived from an EMBL/GenBank/DDBJ whole genome shotgun (WGS) entry which is preliminary data.</text>
</comment>
<dbReference type="OrthoDB" id="3890746at2759"/>
<sequence length="246" mass="26104">MPSSLKNELSLSDFEVEAQDLQLQSKLQSELQSELQSQRHRLISIVHGSRLALTALALAAGVAVLGVSANGLLVYRQTHLPDDFYLALWPSRFDLRPTAALVASGVVVVVSSIVSLLLGKIQAVPSALTFLVETQLHGLAGPRAVASLAAPAAGFVASLVAMALFYAVNASSTVDGLQSWSCRWSNVPMTVQPHFGALCKQSQAGVLLAVLLVPLEAAIVGVAGYQAILERQAERDRISHPTHKGR</sequence>
<organism evidence="2 3">
    <name type="scientific">Trichoderma cornu-damae</name>
    <dbReference type="NCBI Taxonomy" id="654480"/>
    <lineage>
        <taxon>Eukaryota</taxon>
        <taxon>Fungi</taxon>
        <taxon>Dikarya</taxon>
        <taxon>Ascomycota</taxon>
        <taxon>Pezizomycotina</taxon>
        <taxon>Sordariomycetes</taxon>
        <taxon>Hypocreomycetidae</taxon>
        <taxon>Hypocreales</taxon>
        <taxon>Hypocreaceae</taxon>
        <taxon>Trichoderma</taxon>
    </lineage>
</organism>
<keyword evidence="1" id="KW-0472">Membrane</keyword>
<reference evidence="2" key="1">
    <citation type="submission" date="2021-08" db="EMBL/GenBank/DDBJ databases">
        <title>Chromosome-Level Trichoderma cornu-damae using Hi-C Data.</title>
        <authorList>
            <person name="Kim C.S."/>
        </authorList>
    </citation>
    <scope>NUCLEOTIDE SEQUENCE</scope>
    <source>
        <strain evidence="2">KA19-0412C</strain>
    </source>
</reference>
<keyword evidence="1" id="KW-0812">Transmembrane</keyword>
<protein>
    <submittedName>
        <fullName evidence="2">Uncharacterized protein</fullName>
    </submittedName>
</protein>
<gene>
    <name evidence="2" type="ORF">Trco_007711</name>
</gene>
<evidence type="ECO:0000313" key="3">
    <source>
        <dbReference type="Proteomes" id="UP000827724"/>
    </source>
</evidence>
<dbReference type="EMBL" id="JAIWOZ010000006">
    <property type="protein sequence ID" value="KAH6604265.1"/>
    <property type="molecule type" value="Genomic_DNA"/>
</dbReference>
<feature type="transmembrane region" description="Helical" evidence="1">
    <location>
        <begin position="51"/>
        <end position="75"/>
    </location>
</feature>
<keyword evidence="1" id="KW-1133">Transmembrane helix</keyword>
<evidence type="ECO:0000313" key="2">
    <source>
        <dbReference type="EMBL" id="KAH6604265.1"/>
    </source>
</evidence>